<organism evidence="1 2">
    <name type="scientific">Erythrobacter crassostreae</name>
    <dbReference type="NCBI Taxonomy" id="2828328"/>
    <lineage>
        <taxon>Bacteria</taxon>
        <taxon>Pseudomonadati</taxon>
        <taxon>Pseudomonadota</taxon>
        <taxon>Alphaproteobacteria</taxon>
        <taxon>Sphingomonadales</taxon>
        <taxon>Erythrobacteraceae</taxon>
        <taxon>Erythrobacter/Porphyrobacter group</taxon>
        <taxon>Erythrobacter</taxon>
    </lineage>
</organism>
<gene>
    <name evidence="1" type="ORF">KCG46_07265</name>
</gene>
<protein>
    <submittedName>
        <fullName evidence="1">Uncharacterized protein</fullName>
    </submittedName>
</protein>
<dbReference type="AlphaFoldDB" id="A0A9X1F408"/>
<comment type="caution">
    <text evidence="1">The sequence shown here is derived from an EMBL/GenBank/DDBJ whole genome shotgun (WGS) entry which is preliminary data.</text>
</comment>
<name>A0A9X1F408_9SPHN</name>
<reference evidence="1" key="1">
    <citation type="submission" date="2021-04" db="EMBL/GenBank/DDBJ databases">
        <authorList>
            <person name="Pira H."/>
            <person name="Risdian C."/>
            <person name="Wink J."/>
        </authorList>
    </citation>
    <scope>NUCLEOTIDE SEQUENCE</scope>
    <source>
        <strain evidence="1">WH158</strain>
    </source>
</reference>
<proteinExistence type="predicted"/>
<evidence type="ECO:0000313" key="1">
    <source>
        <dbReference type="EMBL" id="MBV7259369.1"/>
    </source>
</evidence>
<dbReference type="EMBL" id="JAGSPC010000001">
    <property type="protein sequence ID" value="MBV7259369.1"/>
    <property type="molecule type" value="Genomic_DNA"/>
</dbReference>
<dbReference type="Proteomes" id="UP001138681">
    <property type="component" value="Unassembled WGS sequence"/>
</dbReference>
<sequence>MSDFSINFGFGDASTPQTSPAPPNEPQIEFLCDPALAGTIPEPERAIRFAPEWFRKLKPEMGVLDAEGLPGLTAKACLPMTDAFSLGFVIPLPYDVQLQVPADEVNIEMGWGEHCAFAPIESHMPQQLGAPQPPFAQVMPLKFINPWRIKVSDGYSLLFQPLVNRPEMPFYCFSGLVDCDRFDTTINFPFIWTAGPGEFMLPAGSPMVQVIPIRRDAMIKGHEVRASNEAELAQQMAASKRKYTEESTYRKDWRVKK</sequence>
<dbReference type="RefSeq" id="WP_218404602.1">
    <property type="nucleotide sequence ID" value="NZ_JAGSPC010000001.1"/>
</dbReference>
<accession>A0A9X1F408</accession>
<evidence type="ECO:0000313" key="2">
    <source>
        <dbReference type="Proteomes" id="UP001138681"/>
    </source>
</evidence>
<keyword evidence="2" id="KW-1185">Reference proteome</keyword>